<protein>
    <submittedName>
        <fullName evidence="3">START domain-containing protein</fullName>
    </submittedName>
</protein>
<accession>A0A0N4SWW6</accession>
<evidence type="ECO:0000313" key="3">
    <source>
        <dbReference type="WBParaSite" id="BPAG_0000014101-mRNA-1"/>
    </source>
</evidence>
<dbReference type="Proteomes" id="UP000278627">
    <property type="component" value="Unassembled WGS sequence"/>
</dbReference>
<reference evidence="1 2" key="2">
    <citation type="submission" date="2018-11" db="EMBL/GenBank/DDBJ databases">
        <authorList>
            <consortium name="Pathogen Informatics"/>
        </authorList>
    </citation>
    <scope>NUCLEOTIDE SEQUENCE [LARGE SCALE GENOMIC DNA]</scope>
</reference>
<organism evidence="3">
    <name type="scientific">Brugia pahangi</name>
    <name type="common">Filarial nematode worm</name>
    <dbReference type="NCBI Taxonomy" id="6280"/>
    <lineage>
        <taxon>Eukaryota</taxon>
        <taxon>Metazoa</taxon>
        <taxon>Ecdysozoa</taxon>
        <taxon>Nematoda</taxon>
        <taxon>Chromadorea</taxon>
        <taxon>Rhabditida</taxon>
        <taxon>Spirurina</taxon>
        <taxon>Spiruromorpha</taxon>
        <taxon>Filarioidea</taxon>
        <taxon>Onchocercidae</taxon>
        <taxon>Brugia</taxon>
    </lineage>
</organism>
<proteinExistence type="predicted"/>
<sequence length="185" mass="21111">MVIRQNVRCCKVLVLNWTDCSQKYRIIQALHAYIERFSIRDRCGLSKQYVWDISKADNPMFTSEQNPLSFDVIYLCELKLEWQGQRKLLDYAFVSPHISTFRKNLPPGTQLIKPFQIDARCGQFSAIAARQCWMQVGGPDVKGWEVCCAVTKMGQMCGVLGMLSRGRIDGSRIRSVEVAAVSQPR</sequence>
<name>A0A0N4SWW6_BRUPA</name>
<evidence type="ECO:0000313" key="1">
    <source>
        <dbReference type="EMBL" id="VDN81328.1"/>
    </source>
</evidence>
<dbReference type="WBParaSite" id="BPAG_0000014101-mRNA-1">
    <property type="protein sequence ID" value="BPAG_0000014101-mRNA-1"/>
    <property type="gene ID" value="BPAG_0000014101"/>
</dbReference>
<dbReference type="EMBL" id="UZAD01000005">
    <property type="protein sequence ID" value="VDN81328.1"/>
    <property type="molecule type" value="Genomic_DNA"/>
</dbReference>
<reference evidence="3" key="1">
    <citation type="submission" date="2017-02" db="UniProtKB">
        <authorList>
            <consortium name="WormBaseParasite"/>
        </authorList>
    </citation>
    <scope>IDENTIFICATION</scope>
</reference>
<dbReference type="AlphaFoldDB" id="A0A0N4SWW6"/>
<gene>
    <name evidence="1" type="ORF">BPAG_LOCUS142</name>
</gene>
<evidence type="ECO:0000313" key="2">
    <source>
        <dbReference type="Proteomes" id="UP000278627"/>
    </source>
</evidence>
<keyword evidence="2" id="KW-1185">Reference proteome</keyword>